<accession>A0A2P4Y0T9</accession>
<comment type="caution">
    <text evidence="1">The sequence shown here is derived from an EMBL/GenBank/DDBJ whole genome shotgun (WGS) entry which is preliminary data.</text>
</comment>
<sequence length="207" mass="24057">MTRQIKKPERPCSRSQTTTRTLPDGADAICLEFIDTEQRIIDQHRIQSCSIKSMDQVPRNFETEPKKIYKHNQRITRGLALKRGTSHKWFTATFAITVDGKRLTPHLLFSKLKKKSKMKNCILLISGSIEMDEWHRRYEDFLEVVDDQYMNSLRDGEVSGGELEIFAEAHMHHCNIEVKTLNDDCRVVESFIYTVENPVKAVSLTRE</sequence>
<dbReference type="AlphaFoldDB" id="A0A2P4Y0T9"/>
<protein>
    <submittedName>
        <fullName evidence="1">Uncharacterized protein</fullName>
    </submittedName>
</protein>
<dbReference type="OrthoDB" id="125033at2759"/>
<proteinExistence type="predicted"/>
<keyword evidence="2" id="KW-1185">Reference proteome</keyword>
<evidence type="ECO:0000313" key="1">
    <source>
        <dbReference type="EMBL" id="POM71349.1"/>
    </source>
</evidence>
<evidence type="ECO:0000313" key="2">
    <source>
        <dbReference type="Proteomes" id="UP000237271"/>
    </source>
</evidence>
<name>A0A2P4Y0T9_9STRA</name>
<dbReference type="EMBL" id="NCKW01006523">
    <property type="protein sequence ID" value="POM71349.1"/>
    <property type="molecule type" value="Genomic_DNA"/>
</dbReference>
<organism evidence="1 2">
    <name type="scientific">Phytophthora palmivora</name>
    <dbReference type="NCBI Taxonomy" id="4796"/>
    <lineage>
        <taxon>Eukaryota</taxon>
        <taxon>Sar</taxon>
        <taxon>Stramenopiles</taxon>
        <taxon>Oomycota</taxon>
        <taxon>Peronosporomycetes</taxon>
        <taxon>Peronosporales</taxon>
        <taxon>Peronosporaceae</taxon>
        <taxon>Phytophthora</taxon>
    </lineage>
</organism>
<dbReference type="Proteomes" id="UP000237271">
    <property type="component" value="Unassembled WGS sequence"/>
</dbReference>
<gene>
    <name evidence="1" type="ORF">PHPALM_12098</name>
</gene>
<reference evidence="1 2" key="1">
    <citation type="journal article" date="2017" name="Genome Biol. Evol.">
        <title>Phytophthora megakarya and P. palmivora, closely related causal agents of cacao black pod rot, underwent increases in genome sizes and gene numbers by different mechanisms.</title>
        <authorList>
            <person name="Ali S.S."/>
            <person name="Shao J."/>
            <person name="Lary D.J."/>
            <person name="Kronmiller B."/>
            <person name="Shen D."/>
            <person name="Strem M.D."/>
            <person name="Amoako-Attah I."/>
            <person name="Akrofi A.Y."/>
            <person name="Begoude B.A."/>
            <person name="Ten Hoopen G.M."/>
            <person name="Coulibaly K."/>
            <person name="Kebe B.I."/>
            <person name="Melnick R.L."/>
            <person name="Guiltinan M.J."/>
            <person name="Tyler B.M."/>
            <person name="Meinhardt L.W."/>
            <person name="Bailey B.A."/>
        </authorList>
    </citation>
    <scope>NUCLEOTIDE SEQUENCE [LARGE SCALE GENOMIC DNA]</scope>
    <source>
        <strain evidence="2">sbr112.9</strain>
    </source>
</reference>